<name>A0ABP3WH07_9GAMM</name>
<dbReference type="PANTHER" id="PTHR34136">
    <property type="match status" value="1"/>
</dbReference>
<accession>A0ABP3WH07</accession>
<evidence type="ECO:0000313" key="3">
    <source>
        <dbReference type="EMBL" id="GAA0810199.1"/>
    </source>
</evidence>
<keyword evidence="2" id="KW-0808">Transferase</keyword>
<gene>
    <name evidence="3" type="ORF">GCM10009111_00710</name>
</gene>
<dbReference type="NCBIfam" id="TIGR00696">
    <property type="entry name" value="wecG_tagA_cpsF"/>
    <property type="match status" value="1"/>
</dbReference>
<keyword evidence="1" id="KW-0328">Glycosyltransferase</keyword>
<sequence>MLTKSNILSLSVNVISIAQAVEHIITLAVKKSAAYVCVSNVHMCMEAFDDISFQHIINNADLVVADGRPIYWAQKILGHKQAQQVRGQDLMTELCAYSADKKLNIGLYGGSCDKVLTKVIHELKQQFPNIRITYYFSPPFPELAESNAAKKSGINAELSRDTDQQLNVTVIDNINNANVDILFVGIGCPKQERWMAENSVKTSCVMLGVGAAFDFIAREKKHAPKWMQQSGLEWFYRLLAEPKRLAGRYLKQNPRFVYHFLKQLLNKSIQ</sequence>
<protein>
    <submittedName>
        <fullName evidence="3">WecB/TagA/CpsF family glycosyltransferase</fullName>
    </submittedName>
</protein>
<evidence type="ECO:0000256" key="1">
    <source>
        <dbReference type="ARBA" id="ARBA00022676"/>
    </source>
</evidence>
<dbReference type="CDD" id="cd06533">
    <property type="entry name" value="Glyco_transf_WecG_TagA"/>
    <property type="match status" value="1"/>
</dbReference>
<dbReference type="PANTHER" id="PTHR34136:SF1">
    <property type="entry name" value="UDP-N-ACETYL-D-MANNOSAMINURONIC ACID TRANSFERASE"/>
    <property type="match status" value="1"/>
</dbReference>
<proteinExistence type="predicted"/>
<dbReference type="InterPro" id="IPR004629">
    <property type="entry name" value="WecG_TagA_CpsF"/>
</dbReference>
<reference evidence="4" key="1">
    <citation type="journal article" date="2019" name="Int. J. Syst. Evol. Microbiol.">
        <title>The Global Catalogue of Microorganisms (GCM) 10K type strain sequencing project: providing services to taxonomists for standard genome sequencing and annotation.</title>
        <authorList>
            <consortium name="The Broad Institute Genomics Platform"/>
            <consortium name="The Broad Institute Genome Sequencing Center for Infectious Disease"/>
            <person name="Wu L."/>
            <person name="Ma J."/>
        </authorList>
    </citation>
    <scope>NUCLEOTIDE SEQUENCE [LARGE SCALE GENOMIC DNA]</scope>
    <source>
        <strain evidence="4">JCM 15608</strain>
    </source>
</reference>
<keyword evidence="4" id="KW-1185">Reference proteome</keyword>
<dbReference type="RefSeq" id="WP_343813556.1">
    <property type="nucleotide sequence ID" value="NZ_BAAAFA010000001.1"/>
</dbReference>
<evidence type="ECO:0000313" key="4">
    <source>
        <dbReference type="Proteomes" id="UP001500021"/>
    </source>
</evidence>
<comment type="caution">
    <text evidence="3">The sequence shown here is derived from an EMBL/GenBank/DDBJ whole genome shotgun (WGS) entry which is preliminary data.</text>
</comment>
<dbReference type="Proteomes" id="UP001500021">
    <property type="component" value="Unassembled WGS sequence"/>
</dbReference>
<evidence type="ECO:0000256" key="2">
    <source>
        <dbReference type="ARBA" id="ARBA00022679"/>
    </source>
</evidence>
<dbReference type="EMBL" id="BAAAFA010000001">
    <property type="protein sequence ID" value="GAA0810199.1"/>
    <property type="molecule type" value="Genomic_DNA"/>
</dbReference>
<dbReference type="Pfam" id="PF03808">
    <property type="entry name" value="Glyco_tran_WecG"/>
    <property type="match status" value="1"/>
</dbReference>
<organism evidence="3 4">
    <name type="scientific">Colwellia asteriadis</name>
    <dbReference type="NCBI Taxonomy" id="517723"/>
    <lineage>
        <taxon>Bacteria</taxon>
        <taxon>Pseudomonadati</taxon>
        <taxon>Pseudomonadota</taxon>
        <taxon>Gammaproteobacteria</taxon>
        <taxon>Alteromonadales</taxon>
        <taxon>Colwelliaceae</taxon>
        <taxon>Colwellia</taxon>
    </lineage>
</organism>